<feature type="transmembrane region" description="Helical" evidence="6">
    <location>
        <begin position="227"/>
        <end position="247"/>
    </location>
</feature>
<feature type="domain" description="Major facilitator superfamily (MFS) profile" evidence="7">
    <location>
        <begin position="17"/>
        <end position="403"/>
    </location>
</feature>
<dbReference type="Pfam" id="PF07690">
    <property type="entry name" value="MFS_1"/>
    <property type="match status" value="1"/>
</dbReference>
<gene>
    <name evidence="8" type="ORF">H4W30_002389</name>
</gene>
<organism evidence="8 9">
    <name type="scientific">Amycolatopsis roodepoortensis</name>
    <dbReference type="NCBI Taxonomy" id="700274"/>
    <lineage>
        <taxon>Bacteria</taxon>
        <taxon>Bacillati</taxon>
        <taxon>Actinomycetota</taxon>
        <taxon>Actinomycetes</taxon>
        <taxon>Pseudonocardiales</taxon>
        <taxon>Pseudonocardiaceae</taxon>
        <taxon>Amycolatopsis</taxon>
    </lineage>
</organism>
<feature type="transmembrane region" description="Helical" evidence="6">
    <location>
        <begin position="20"/>
        <end position="42"/>
    </location>
</feature>
<keyword evidence="3 6" id="KW-0812">Transmembrane</keyword>
<protein>
    <submittedName>
        <fullName evidence="8">MFS family permease</fullName>
    </submittedName>
</protein>
<accession>A0ABR9L4T1</accession>
<name>A0ABR9L4T1_9PSEU</name>
<keyword evidence="9" id="KW-1185">Reference proteome</keyword>
<feature type="transmembrane region" description="Helical" evidence="6">
    <location>
        <begin position="87"/>
        <end position="104"/>
    </location>
</feature>
<dbReference type="SUPFAM" id="SSF103473">
    <property type="entry name" value="MFS general substrate transporter"/>
    <property type="match status" value="1"/>
</dbReference>
<evidence type="ECO:0000256" key="6">
    <source>
        <dbReference type="SAM" id="Phobius"/>
    </source>
</evidence>
<feature type="transmembrane region" description="Helical" evidence="6">
    <location>
        <begin position="259"/>
        <end position="278"/>
    </location>
</feature>
<dbReference type="Proteomes" id="UP000656548">
    <property type="component" value="Unassembled WGS sequence"/>
</dbReference>
<feature type="transmembrane region" description="Helical" evidence="6">
    <location>
        <begin position="110"/>
        <end position="131"/>
    </location>
</feature>
<evidence type="ECO:0000256" key="3">
    <source>
        <dbReference type="ARBA" id="ARBA00022692"/>
    </source>
</evidence>
<feature type="transmembrane region" description="Helical" evidence="6">
    <location>
        <begin position="177"/>
        <end position="196"/>
    </location>
</feature>
<feature type="transmembrane region" description="Helical" evidence="6">
    <location>
        <begin position="143"/>
        <end position="165"/>
    </location>
</feature>
<dbReference type="PANTHER" id="PTHR43385">
    <property type="entry name" value="RIBOFLAVIN TRANSPORTER RIBJ"/>
    <property type="match status" value="1"/>
</dbReference>
<dbReference type="PROSITE" id="PS50850">
    <property type="entry name" value="MFS"/>
    <property type="match status" value="1"/>
</dbReference>
<comment type="caution">
    <text evidence="8">The sequence shown here is derived from an EMBL/GenBank/DDBJ whole genome shotgun (WGS) entry which is preliminary data.</text>
</comment>
<keyword evidence="4 6" id="KW-1133">Transmembrane helix</keyword>
<comment type="subcellular location">
    <subcellularLocation>
        <location evidence="1">Cell membrane</location>
        <topology evidence="1">Multi-pass membrane protein</topology>
    </subcellularLocation>
</comment>
<feature type="transmembrane region" description="Helical" evidence="6">
    <location>
        <begin position="348"/>
        <end position="371"/>
    </location>
</feature>
<dbReference type="InterPro" id="IPR036259">
    <property type="entry name" value="MFS_trans_sf"/>
</dbReference>
<dbReference type="Gene3D" id="1.20.1250.20">
    <property type="entry name" value="MFS general substrate transporter like domains"/>
    <property type="match status" value="1"/>
</dbReference>
<dbReference type="PANTHER" id="PTHR43385:SF1">
    <property type="entry name" value="RIBOFLAVIN TRANSPORTER RIBJ"/>
    <property type="match status" value="1"/>
</dbReference>
<evidence type="ECO:0000259" key="7">
    <source>
        <dbReference type="PROSITE" id="PS50850"/>
    </source>
</evidence>
<evidence type="ECO:0000256" key="2">
    <source>
        <dbReference type="ARBA" id="ARBA00022448"/>
    </source>
</evidence>
<feature type="transmembrane region" description="Helical" evidence="6">
    <location>
        <begin position="290"/>
        <end position="308"/>
    </location>
</feature>
<evidence type="ECO:0000256" key="5">
    <source>
        <dbReference type="ARBA" id="ARBA00023136"/>
    </source>
</evidence>
<evidence type="ECO:0000313" key="8">
    <source>
        <dbReference type="EMBL" id="MBE1575342.1"/>
    </source>
</evidence>
<feature type="transmembrane region" description="Helical" evidence="6">
    <location>
        <begin position="314"/>
        <end position="336"/>
    </location>
</feature>
<sequence length="408" mass="41841">MPIATAAASPGLTTSGLRRVLAVLCVTEITSWGILFYAFPVLAPEISQTTGWSATWVVAAFSAGQVVAALTGIPVGRWLDARGPRSVMTAGSVVAVPAVVAVALAQNLVWFTVAWLLAGVAMGAVLYPPAFAALTRWYGQRRVFALTVLTLAAGLASTVFAPLTALLTTHLDWRNTYLVLAGVLAVVTIPAHLWGLRGPWPPAEPPPGTHPDHHDPARIARSISFRALVIAFSLAAFAVYAGVINLVPLLTERGVSGTTAAIALGLGGAGQVLGRLGYTTLTRLTTVRTRTAIVFGAAAATTAVLGLLTTTTGLIVAAIVAGMARGVFTLLQATAVADRWGATHYGRLNALLQAPLTITVALAPWAGAAIASGIGGYSPTFLVLAAVTVAAAALTLASTPRLLPGRTS</sequence>
<dbReference type="EMBL" id="JADBEJ010000004">
    <property type="protein sequence ID" value="MBE1575342.1"/>
    <property type="molecule type" value="Genomic_DNA"/>
</dbReference>
<dbReference type="RefSeq" id="WP_192742878.1">
    <property type="nucleotide sequence ID" value="NZ_JADBEJ010000004.1"/>
</dbReference>
<proteinExistence type="predicted"/>
<dbReference type="InterPro" id="IPR011701">
    <property type="entry name" value="MFS"/>
</dbReference>
<keyword evidence="2" id="KW-0813">Transport</keyword>
<dbReference type="InterPro" id="IPR020846">
    <property type="entry name" value="MFS_dom"/>
</dbReference>
<evidence type="ECO:0000313" key="9">
    <source>
        <dbReference type="Proteomes" id="UP000656548"/>
    </source>
</evidence>
<feature type="transmembrane region" description="Helical" evidence="6">
    <location>
        <begin position="54"/>
        <end position="75"/>
    </location>
</feature>
<dbReference type="InterPro" id="IPR052983">
    <property type="entry name" value="MFS_Riboflavin_Transporter"/>
</dbReference>
<keyword evidence="5 6" id="KW-0472">Membrane</keyword>
<feature type="transmembrane region" description="Helical" evidence="6">
    <location>
        <begin position="377"/>
        <end position="397"/>
    </location>
</feature>
<evidence type="ECO:0000256" key="1">
    <source>
        <dbReference type="ARBA" id="ARBA00004651"/>
    </source>
</evidence>
<evidence type="ECO:0000256" key="4">
    <source>
        <dbReference type="ARBA" id="ARBA00022989"/>
    </source>
</evidence>
<reference evidence="8 9" key="1">
    <citation type="submission" date="2020-10" db="EMBL/GenBank/DDBJ databases">
        <title>Sequencing the genomes of 1000 actinobacteria strains.</title>
        <authorList>
            <person name="Klenk H.-P."/>
        </authorList>
    </citation>
    <scope>NUCLEOTIDE SEQUENCE [LARGE SCALE GENOMIC DNA]</scope>
    <source>
        <strain evidence="8 9">DSM 46661</strain>
    </source>
</reference>